<feature type="transmembrane region" description="Helical" evidence="10">
    <location>
        <begin position="407"/>
        <end position="428"/>
    </location>
</feature>
<keyword evidence="6 12" id="KW-0067">ATP-binding</keyword>
<evidence type="ECO:0000256" key="9">
    <source>
        <dbReference type="ARBA" id="ARBA00038388"/>
    </source>
</evidence>
<dbReference type="PROSITE" id="PS50893">
    <property type="entry name" value="ABC_TRANSPORTER_2"/>
    <property type="match status" value="1"/>
</dbReference>
<dbReference type="CDD" id="cd03255">
    <property type="entry name" value="ABC_MJ0796_LolCDE_FtsE"/>
    <property type="match status" value="1"/>
</dbReference>
<evidence type="ECO:0000256" key="6">
    <source>
        <dbReference type="ARBA" id="ARBA00022840"/>
    </source>
</evidence>
<feature type="domain" description="ABC transporter" evidence="11">
    <location>
        <begin position="2"/>
        <end position="240"/>
    </location>
</feature>
<evidence type="ECO:0000313" key="13">
    <source>
        <dbReference type="Proteomes" id="UP000238672"/>
    </source>
</evidence>
<dbReference type="InterPro" id="IPR003439">
    <property type="entry name" value="ABC_transporter-like_ATP-bd"/>
</dbReference>
<dbReference type="EMBL" id="PUUG01000004">
    <property type="protein sequence ID" value="PQP79932.1"/>
    <property type="molecule type" value="Genomic_DNA"/>
</dbReference>
<dbReference type="Pfam" id="PF02687">
    <property type="entry name" value="FtsX"/>
    <property type="match status" value="1"/>
</dbReference>
<dbReference type="GO" id="GO:0016887">
    <property type="term" value="F:ATP hydrolysis activity"/>
    <property type="evidence" value="ECO:0007669"/>
    <property type="project" value="InterPro"/>
</dbReference>
<evidence type="ECO:0000256" key="3">
    <source>
        <dbReference type="ARBA" id="ARBA00022475"/>
    </source>
</evidence>
<dbReference type="GO" id="GO:0005524">
    <property type="term" value="F:ATP binding"/>
    <property type="evidence" value="ECO:0007669"/>
    <property type="project" value="UniProtKB-KW"/>
</dbReference>
<evidence type="ECO:0000256" key="1">
    <source>
        <dbReference type="ARBA" id="ARBA00004429"/>
    </source>
</evidence>
<keyword evidence="7 10" id="KW-1133">Transmembrane helix</keyword>
<dbReference type="InterPro" id="IPR017871">
    <property type="entry name" value="ABC_transporter-like_CS"/>
</dbReference>
<reference evidence="12 13" key="1">
    <citation type="submission" date="2018-02" db="EMBL/GenBank/DDBJ databases">
        <title>Metagenomics reveals mixed infection of spiroplasma and phytoplasma in chicory.</title>
        <authorList>
            <person name="Polano C."/>
            <person name="Moruzzi S."/>
            <person name="Ermacora P."/>
            <person name="Ferrini F."/>
            <person name="Martini M."/>
            <person name="Firrao G."/>
        </authorList>
    </citation>
    <scope>NUCLEOTIDE SEQUENCE [LARGE SCALE GENOMIC DNA]</scope>
    <source>
        <strain evidence="12 13">ChiP</strain>
    </source>
</reference>
<keyword evidence="12" id="KW-0449">Lipoprotein</keyword>
<evidence type="ECO:0000256" key="4">
    <source>
        <dbReference type="ARBA" id="ARBA00022692"/>
    </source>
</evidence>
<evidence type="ECO:0000256" key="8">
    <source>
        <dbReference type="ARBA" id="ARBA00023136"/>
    </source>
</evidence>
<evidence type="ECO:0000259" key="11">
    <source>
        <dbReference type="PROSITE" id="PS50893"/>
    </source>
</evidence>
<evidence type="ECO:0000256" key="5">
    <source>
        <dbReference type="ARBA" id="ARBA00022741"/>
    </source>
</evidence>
<dbReference type="SUPFAM" id="SSF52540">
    <property type="entry name" value="P-loop containing nucleoside triphosphate hydrolases"/>
    <property type="match status" value="1"/>
</dbReference>
<accession>A0A2S8NVJ2</accession>
<proteinExistence type="inferred from homology"/>
<dbReference type="AlphaFoldDB" id="A0A2S8NVJ2"/>
<dbReference type="Gene3D" id="3.40.50.300">
    <property type="entry name" value="P-loop containing nucleotide triphosphate hydrolases"/>
    <property type="match status" value="1"/>
</dbReference>
<feature type="transmembrane region" description="Helical" evidence="10">
    <location>
        <begin position="352"/>
        <end position="375"/>
    </location>
</feature>
<keyword evidence="2" id="KW-0813">Transport</keyword>
<dbReference type="Pfam" id="PF00005">
    <property type="entry name" value="ABC_tran"/>
    <property type="match status" value="1"/>
</dbReference>
<dbReference type="Proteomes" id="UP000238672">
    <property type="component" value="Unassembled WGS sequence"/>
</dbReference>
<dbReference type="PROSITE" id="PS00211">
    <property type="entry name" value="ABC_TRANSPORTER_1"/>
    <property type="match status" value="1"/>
</dbReference>
<gene>
    <name evidence="12" type="ORF">C6B37_00375</name>
</gene>
<dbReference type="InterPro" id="IPR003838">
    <property type="entry name" value="ABC3_permease_C"/>
</dbReference>
<keyword evidence="5" id="KW-0547">Nucleotide-binding</keyword>
<dbReference type="GO" id="GO:0005886">
    <property type="term" value="C:plasma membrane"/>
    <property type="evidence" value="ECO:0007669"/>
    <property type="project" value="UniProtKB-SubCell"/>
</dbReference>
<sequence>MIQVKNLSKFFFVKKSKIPLMGLNNINLKFPDKGLVFILGKSGSGKTTLVNLLGGIDTYDKGDILINSSSTRNFKQQDFDNYRNGSVGFVFQEFNLIEDMNVYDNIALALQLQGKKPEFKIILELLKKLDLSGFAKRAINELSGGQKQRVAIARAIVKNPSVVLADEPTGNLDSETSNKIFDVFKDLSKDRLVIIVTHDSENAYKYGDRVIEFKDGKIISDLSKNINQKVNNPRIEIKEGMIITDEILKEMQSLDNIKYKNLFAPTISTQILLKQKINSITQIKSHLPLKTALLLGASPLKKKKFSAFLISLIGIIILLFSIPINITQILATFKFYNKDVAIKLSKNFIKKLFFNQLSFFLIFLFLGFCTIGAFVKKSINLKKKDIGVLRALGARSKDVFKIFFTEGFIIVFLVNISFWLFIWLFYFISKLNFVRHLNRIVIYTIKIIYDLSFRFSVGNIGDLTSTESIKLIDGLMPFCVTIWYEILAGFVVAICIVIPSIYLPIHFIAKKKPIDVILNK</sequence>
<evidence type="ECO:0000313" key="12">
    <source>
        <dbReference type="EMBL" id="PQP79932.1"/>
    </source>
</evidence>
<comment type="similarity">
    <text evidence="9">Belongs to the ABC transporter superfamily. Macrolide exporter (TC 3.A.1.122) family.</text>
</comment>
<keyword evidence="13" id="KW-1185">Reference proteome</keyword>
<evidence type="ECO:0000256" key="7">
    <source>
        <dbReference type="ARBA" id="ARBA00022989"/>
    </source>
</evidence>
<dbReference type="PANTHER" id="PTHR42798">
    <property type="entry name" value="LIPOPROTEIN-RELEASING SYSTEM ATP-BINDING PROTEIN LOLD"/>
    <property type="match status" value="1"/>
</dbReference>
<dbReference type="InterPro" id="IPR003593">
    <property type="entry name" value="AAA+_ATPase"/>
</dbReference>
<dbReference type="InterPro" id="IPR017911">
    <property type="entry name" value="MacB-like_ATP-bd"/>
</dbReference>
<dbReference type="InterPro" id="IPR027417">
    <property type="entry name" value="P-loop_NTPase"/>
</dbReference>
<organism evidence="12 13">
    <name type="scientific">Candidatus Phytoplasma phoenicium</name>
    <dbReference type="NCBI Taxonomy" id="198422"/>
    <lineage>
        <taxon>Bacteria</taxon>
        <taxon>Bacillati</taxon>
        <taxon>Mycoplasmatota</taxon>
        <taxon>Mollicutes</taxon>
        <taxon>Acholeplasmatales</taxon>
        <taxon>Acholeplasmataceae</taxon>
        <taxon>Candidatus Phytoplasma</taxon>
        <taxon>16SrIX (Pigeon pea witches'-broom group)</taxon>
    </lineage>
</organism>
<name>A0A2S8NVJ2_9MOLU</name>
<protein>
    <submittedName>
        <fullName evidence="12">Lipoprotein ABC transporter ATP-binding protein</fullName>
    </submittedName>
</protein>
<keyword evidence="4 10" id="KW-0812">Transmembrane</keyword>
<comment type="caution">
    <text evidence="12">The sequence shown here is derived from an EMBL/GenBank/DDBJ whole genome shotgun (WGS) entry which is preliminary data.</text>
</comment>
<feature type="transmembrane region" description="Helical" evidence="10">
    <location>
        <begin position="481"/>
        <end position="503"/>
    </location>
</feature>
<keyword evidence="3" id="KW-1003">Cell membrane</keyword>
<comment type="subcellular location">
    <subcellularLocation>
        <location evidence="1">Cell inner membrane</location>
        <topology evidence="1">Multi-pass membrane protein</topology>
    </subcellularLocation>
</comment>
<keyword evidence="8 10" id="KW-0472">Membrane</keyword>
<evidence type="ECO:0000256" key="10">
    <source>
        <dbReference type="SAM" id="Phobius"/>
    </source>
</evidence>
<dbReference type="PANTHER" id="PTHR42798:SF6">
    <property type="entry name" value="CELL DIVISION ATP-BINDING PROTEIN FTSE"/>
    <property type="match status" value="1"/>
</dbReference>
<evidence type="ECO:0000256" key="2">
    <source>
        <dbReference type="ARBA" id="ARBA00022448"/>
    </source>
</evidence>
<dbReference type="SMART" id="SM00382">
    <property type="entry name" value="AAA"/>
    <property type="match status" value="1"/>
</dbReference>
<feature type="transmembrane region" description="Helical" evidence="10">
    <location>
        <begin position="308"/>
        <end position="331"/>
    </location>
</feature>